<feature type="domain" description="PKS/mFAS DH" evidence="15">
    <location>
        <begin position="2322"/>
        <end position="2609"/>
    </location>
</feature>
<comment type="cofactor">
    <cofactor evidence="1">
        <name>pantetheine 4'-phosphate</name>
        <dbReference type="ChEBI" id="CHEBI:47942"/>
    </cofactor>
</comment>
<dbReference type="Pfam" id="PF22336">
    <property type="entry name" value="RhiE-like_linker"/>
    <property type="match status" value="2"/>
</dbReference>
<evidence type="ECO:0000256" key="6">
    <source>
        <dbReference type="ARBA" id="ARBA00022490"/>
    </source>
</evidence>
<keyword evidence="9" id="KW-0677">Repeat</keyword>
<dbReference type="Pfam" id="PF02801">
    <property type="entry name" value="Ketoacyl-synt_C"/>
    <property type="match status" value="4"/>
</dbReference>
<dbReference type="InterPro" id="IPR057326">
    <property type="entry name" value="KR_dom"/>
</dbReference>
<evidence type="ECO:0000313" key="17">
    <source>
        <dbReference type="Proteomes" id="UP000464780"/>
    </source>
</evidence>
<feature type="domain" description="Carrier" evidence="13">
    <location>
        <begin position="4048"/>
        <end position="4121"/>
    </location>
</feature>
<name>A0AB73UFY0_BACCE</name>
<dbReference type="InterPro" id="IPR050091">
    <property type="entry name" value="PKS_NRPS_Biosynth_Enz"/>
</dbReference>
<dbReference type="CDD" id="cd08953">
    <property type="entry name" value="KR_2_SDR_x"/>
    <property type="match status" value="2"/>
</dbReference>
<dbReference type="Gene3D" id="3.30.70.3290">
    <property type="match status" value="1"/>
</dbReference>
<dbReference type="PROSITE" id="PS52019">
    <property type="entry name" value="PKS_MFAS_DH"/>
    <property type="match status" value="2"/>
</dbReference>
<feature type="active site" description="Proton acceptor; for dehydratase activity" evidence="12">
    <location>
        <position position="2351"/>
    </location>
</feature>
<dbReference type="SUPFAM" id="SSF53901">
    <property type="entry name" value="Thiolase-like"/>
    <property type="match status" value="4"/>
</dbReference>
<dbReference type="SMART" id="SM00822">
    <property type="entry name" value="PKS_KR"/>
    <property type="match status" value="2"/>
</dbReference>
<feature type="domain" description="Carrier" evidence="13">
    <location>
        <begin position="1471"/>
        <end position="1545"/>
    </location>
</feature>
<accession>A0AB73UFY0</accession>
<dbReference type="InterPro" id="IPR006162">
    <property type="entry name" value="Ppantetheine_attach_site"/>
</dbReference>
<proteinExistence type="predicted"/>
<evidence type="ECO:0000256" key="3">
    <source>
        <dbReference type="ARBA" id="ARBA00004496"/>
    </source>
</evidence>
<keyword evidence="5" id="KW-0596">Phosphopantetheine</keyword>
<feature type="region of interest" description="C-terminal hotdog fold" evidence="12">
    <location>
        <begin position="821"/>
        <end position="967"/>
    </location>
</feature>
<dbReference type="GO" id="GO:0004315">
    <property type="term" value="F:3-oxoacyl-[acyl-carrier-protein] synthase activity"/>
    <property type="evidence" value="ECO:0007669"/>
    <property type="project" value="InterPro"/>
</dbReference>
<dbReference type="InterPro" id="IPR014030">
    <property type="entry name" value="Ketoacyl_synth_N"/>
</dbReference>
<dbReference type="InterPro" id="IPR020807">
    <property type="entry name" value="PKS_DH"/>
</dbReference>
<dbReference type="GO" id="GO:0006633">
    <property type="term" value="P:fatty acid biosynthetic process"/>
    <property type="evidence" value="ECO:0007669"/>
    <property type="project" value="InterPro"/>
</dbReference>
<evidence type="ECO:0000256" key="2">
    <source>
        <dbReference type="ARBA" id="ARBA00003299"/>
    </source>
</evidence>
<dbReference type="InterPro" id="IPR036736">
    <property type="entry name" value="ACP-like_sf"/>
</dbReference>
<dbReference type="SUPFAM" id="SSF47336">
    <property type="entry name" value="ACP-like"/>
    <property type="match status" value="7"/>
</dbReference>
<evidence type="ECO:0000256" key="11">
    <source>
        <dbReference type="ARBA" id="ARBA00023315"/>
    </source>
</evidence>
<dbReference type="Pfam" id="PF21394">
    <property type="entry name" value="Beta-ketacyl_N"/>
    <property type="match status" value="2"/>
</dbReference>
<dbReference type="SMART" id="SM00826">
    <property type="entry name" value="PKS_DH"/>
    <property type="match status" value="2"/>
</dbReference>
<dbReference type="InterPro" id="IPR009081">
    <property type="entry name" value="PP-bd_ACP"/>
</dbReference>
<keyword evidence="7" id="KW-0597">Phosphoprotein</keyword>
<dbReference type="Pfam" id="PF21089">
    <property type="entry name" value="PKS_DH_N"/>
    <property type="match status" value="2"/>
</dbReference>
<evidence type="ECO:0000256" key="8">
    <source>
        <dbReference type="ARBA" id="ARBA00022679"/>
    </source>
</evidence>
<feature type="domain" description="Ketosynthase family 3 (KS3)" evidence="14">
    <location>
        <begin position="4291"/>
        <end position="4730"/>
    </location>
</feature>
<comment type="function">
    <text evidence="2">Involved in some intermediate steps for the synthesis of the antibiotic polyketide bacillaene which is involved in secondary metabolism.</text>
</comment>
<keyword evidence="10" id="KW-0521">NADP</keyword>
<dbReference type="InterPro" id="IPR020841">
    <property type="entry name" value="PKS_Beta-ketoAc_synthase_dom"/>
</dbReference>
<keyword evidence="11" id="KW-0012">Acyltransferase</keyword>
<reference evidence="16 17" key="1">
    <citation type="submission" date="2018-03" db="EMBL/GenBank/DDBJ databases">
        <title>The complete genome of bacterial strain SGAir0260.</title>
        <authorList>
            <person name="Schuster S.C."/>
        </authorList>
    </citation>
    <scope>NUCLEOTIDE SEQUENCE [LARGE SCALE GENOMIC DNA]</scope>
    <source>
        <strain evidence="16 17">SGAir0260</strain>
    </source>
</reference>
<feature type="domain" description="PKS/mFAS DH" evidence="15">
    <location>
        <begin position="684"/>
        <end position="967"/>
    </location>
</feature>
<evidence type="ECO:0000256" key="7">
    <source>
        <dbReference type="ARBA" id="ARBA00022553"/>
    </source>
</evidence>
<dbReference type="PROSITE" id="PS50075">
    <property type="entry name" value="CARRIER"/>
    <property type="match status" value="4"/>
</dbReference>
<dbReference type="Gene3D" id="1.10.1200.10">
    <property type="entry name" value="ACP-like"/>
    <property type="match status" value="6"/>
</dbReference>
<evidence type="ECO:0000313" key="16">
    <source>
        <dbReference type="EMBL" id="QHV43060.1"/>
    </source>
</evidence>
<dbReference type="Gene3D" id="3.40.50.1820">
    <property type="entry name" value="alpha/beta hydrolase"/>
    <property type="match status" value="1"/>
</dbReference>
<dbReference type="GO" id="GO:0004312">
    <property type="term" value="F:fatty acid synthase activity"/>
    <property type="evidence" value="ECO:0007669"/>
    <property type="project" value="TreeGrafter"/>
</dbReference>
<keyword evidence="8" id="KW-0808">Transferase</keyword>
<feature type="domain" description="Ketosynthase family 3 (KS3)" evidence="14">
    <location>
        <begin position="1604"/>
        <end position="2041"/>
    </location>
</feature>
<dbReference type="FunFam" id="3.40.47.10:FF:000019">
    <property type="entry name" value="Polyketide synthase type I"/>
    <property type="match status" value="4"/>
</dbReference>
<dbReference type="InterPro" id="IPR049552">
    <property type="entry name" value="PKS_DH_N"/>
</dbReference>
<dbReference type="SUPFAM" id="SSF51735">
    <property type="entry name" value="NAD(P)-binding Rossmann-fold domains"/>
    <property type="match status" value="2"/>
</dbReference>
<dbReference type="EMBL" id="CP028009">
    <property type="protein sequence ID" value="QHV43060.1"/>
    <property type="molecule type" value="Genomic_DNA"/>
</dbReference>
<feature type="domain" description="Ketosynthase family 3 (KS3)" evidence="14">
    <location>
        <begin position="67"/>
        <end position="492"/>
    </location>
</feature>
<feature type="domain" description="Carrier" evidence="13">
    <location>
        <begin position="5305"/>
        <end position="5379"/>
    </location>
</feature>
<dbReference type="InterPro" id="IPR049490">
    <property type="entry name" value="C883_1060-like_KR_N"/>
</dbReference>
<dbReference type="PROSITE" id="PS00012">
    <property type="entry name" value="PHOSPHOPANTETHEINE"/>
    <property type="match status" value="1"/>
</dbReference>
<dbReference type="GO" id="GO:0005737">
    <property type="term" value="C:cytoplasm"/>
    <property type="evidence" value="ECO:0007669"/>
    <property type="project" value="UniProtKB-SubCell"/>
</dbReference>
<evidence type="ECO:0000256" key="5">
    <source>
        <dbReference type="ARBA" id="ARBA00022450"/>
    </source>
</evidence>
<feature type="active site" description="Proton donor; for dehydratase activity" evidence="12">
    <location>
        <position position="882"/>
    </location>
</feature>
<dbReference type="InterPro" id="IPR042104">
    <property type="entry name" value="PKS_dehydratase_sf"/>
</dbReference>
<evidence type="ECO:0000256" key="12">
    <source>
        <dbReference type="PROSITE-ProRule" id="PRU01363"/>
    </source>
</evidence>
<feature type="region of interest" description="C-terminal hotdog fold" evidence="12">
    <location>
        <begin position="2460"/>
        <end position="2609"/>
    </location>
</feature>
<dbReference type="GO" id="GO:0031177">
    <property type="term" value="F:phosphopantetheine binding"/>
    <property type="evidence" value="ECO:0007669"/>
    <property type="project" value="InterPro"/>
</dbReference>
<dbReference type="InterPro" id="IPR049900">
    <property type="entry name" value="PKS_mFAS_DH"/>
</dbReference>
<dbReference type="SMART" id="SM01294">
    <property type="entry name" value="PKS_PP_betabranch"/>
    <property type="match status" value="1"/>
</dbReference>
<dbReference type="PROSITE" id="PS52004">
    <property type="entry name" value="KS3_2"/>
    <property type="match status" value="4"/>
</dbReference>
<dbReference type="Pfam" id="PF00550">
    <property type="entry name" value="PP-binding"/>
    <property type="match status" value="7"/>
</dbReference>
<dbReference type="PANTHER" id="PTHR43775">
    <property type="entry name" value="FATTY ACID SYNTHASE"/>
    <property type="match status" value="1"/>
</dbReference>
<dbReference type="InterPro" id="IPR000073">
    <property type="entry name" value="AB_hydrolase_1"/>
</dbReference>
<evidence type="ECO:0000256" key="10">
    <source>
        <dbReference type="ARBA" id="ARBA00022857"/>
    </source>
</evidence>
<dbReference type="RefSeq" id="WP_162279878.1">
    <property type="nucleotide sequence ID" value="NZ_CP028009.1"/>
</dbReference>
<gene>
    <name evidence="16" type="ORF">C1N66_07730</name>
</gene>
<dbReference type="InterPro" id="IPR032821">
    <property type="entry name" value="PKS_assoc"/>
</dbReference>
<evidence type="ECO:0000259" key="13">
    <source>
        <dbReference type="PROSITE" id="PS50075"/>
    </source>
</evidence>
<feature type="active site" description="Proton acceptor; for dehydratase activity" evidence="12">
    <location>
        <position position="713"/>
    </location>
</feature>
<dbReference type="SUPFAM" id="SSF53474">
    <property type="entry name" value="alpha/beta-Hydrolases"/>
    <property type="match status" value="1"/>
</dbReference>
<dbReference type="Pfam" id="PF00561">
    <property type="entry name" value="Abhydrolase_1"/>
    <property type="match status" value="1"/>
</dbReference>
<feature type="region of interest" description="N-terminal hotdog fold" evidence="12">
    <location>
        <begin position="2322"/>
        <end position="2439"/>
    </location>
</feature>
<evidence type="ECO:0000256" key="4">
    <source>
        <dbReference type="ARBA" id="ARBA00004789"/>
    </source>
</evidence>
<dbReference type="InterPro" id="IPR014031">
    <property type="entry name" value="Ketoacyl_synth_C"/>
</dbReference>
<dbReference type="Gene3D" id="3.10.129.110">
    <property type="entry name" value="Polyketide synthase dehydratase"/>
    <property type="match status" value="2"/>
</dbReference>
<dbReference type="CDD" id="cd00833">
    <property type="entry name" value="PKS"/>
    <property type="match status" value="4"/>
</dbReference>
<comment type="pathway">
    <text evidence="4">Antibiotic biosynthesis; bacillaene biosynthesis.</text>
</comment>
<sequence>MTTNEASVTDILMKLKKGELSSVKAFEYLKELKKGVNPDGPEESNQGLVKDITINQSSHKSKSHDRTKDIAVIGMSGRFPGADNLNQFWDNLQKGVNSIIEVPADRWDAESLYDPHLKEDNKSNSKWGGFLEGIDLFDPQFFNISPKEAELMDPQQRLFLQEAWNAFEDAGYSDNELNGKACGVFVGHADGDYRAHLNKQKVPKDSYYFTGNSGSILASRISYFLNLKGPSMSIDTACSSSLVALSLACESINSGACEMAIAGGVTLLTTPQLYLLAGKSGMLSSDGQCKTFDDKADGFVPSEGVGAVVLKSLESALADGDNIHGVIKGYSINQDGKTNGITAPSATSQTALQQNVYDRFDIHPETIGYVEAHGTGTKLGDPIEIDALTDAFGTYTNKLGFCAIGSVKSNIGHTQLASGVASLIKLLLCLKNKKLVPSINFNQENQHINFMSTPFYMNTDLKDWDVPGDVPRRGAVSAFGFSGTNAHIVVEEASENLVKKEEETQESCYFIPISAKTESALRQKYKDLARWIDKKGHLHDIKDVAFTLLNGRSQFAVRSFLVVSDMEDLRKQLDKSDGNYMNETWYRNLKEKPVKIEDENITLGNNLIRQLSDSSLVVLQRRRLLADLGELYVQGYELRYNALYSDSKHQRVSLPTYPFDLERYWLPLSRGANEPASLIKSNLHPLVGSNTSTLYEQTFTTTLNENDFFLKDHVVNGEHVLPGVAYMEMARVAGELSGQRKVQKFENIVWSKPVVITSGELDVCIGLYPNDKNMVRYEVFSLGEGGERTLHSQGQLIYEPDGDKKDFARTINIEEICARCPYERSKVEHYSHFISRGMLHGPAMQAVVSLHTGDMEALAKIELPSVPVDQRDQYVIHPALMDGVLQSVIGVVGSKQEDTNQIYLPFSLESIHIHAVMDDKCYAHARLSESYNNKELKYDITVTNSGGEIIMEILGFCMRKVGQSVRPEVKNLLLHGVWEKAEPISPTTSDGRPIVLFDYDTELGNRLRDHSKDKVVIVKASDSFRVLGKRENRVYEINPDTASDYAKLLEMLTLEYGTPRMVLYLWGTRPETNGPFDLDGSLDKAIYPFFHLTKAFMQKKLIEPVQLIFLHERIHERSNPLFAAVDNFAKTIAMESQKLRIKSLEIRKPVEIDVQFFNTLLSELDVSREQETAVRYDEEGRWTHNLRIIDQFPDLEQPLQTSAIRNKGVYVVTGGAGELGFHISMYLAERYHAKIILSGRSPMSLDIQANVNKVNEVGGEAIYIQSDVSSLGETKELIRQAKSRFKHINGVIHCAGLTRDSLMWKKSESDWKQVLKPKVQGSMYLDEATKTESLDFFAMFSSITSVLGNAGQCDYTFANGFLNYFAEFRETQRKLGDRHGKTVSINWPLWQEGGMAPNSETLSLLEKNAGISALPTSDGIRAFEEALVAEGPLFFLLRGETEKIRNLISRDSDHHVYMELGEDFSMANHLATLRMDFGQIIAQQMKLKTKNIQLYKEMGEYGFDSLGLTELSNRINDIYGTDIMPSIFFEYPTLESLTNYMMSRYGDEIGKHYHTSSNPINDIAPSQTGTSEQIPRASLMRDTFPTNNRKVESEGELDTDTGQQDPVAIIGMSGIMPDSPNLDVFWNNLERRNDMVREIPEDRWDWRKLYGDPTKEPDKTNIKWGGFIDDVDKFDALFFGISPREAERMDPQQRIFLETVWSTIEDAGYKASDFSGSQTGLFVGVSTLDYATLLTENEIEIDGYTTTGRAHSVLANRISYLMNFHGPSEPIDTACSSALVAITRAVESIQNGNCETAIAGGVNVMVSPELYIAFSKAGMLAPDGKCKAFDKNANGYVRGEGSGAVLLKPLSKAIQDGDHVYGVIKGAATNHGGRANSLTAPNPNAQAELLIKAYQRAEIDPATVSYIEAHGTGTRLGDPIEINGLKKAFEELYRGANKSIPTKPHCLVGSVKTNIGHLEAAAGIAGIFKVLLAMKNKTIPANINLTEINPYIQLEGSPFKIATETVPWDTSSDENQKKIPRRAGVSSFGYGGANAHVILEEYVPMLKPNANNNRDEGPYVFILSARDEERLKAYAMKMIAFLNKHIPGTMPSGSLSLDDLEHKITLEVSRIVSVNYKEIDPDDSLHDYGFSQTEIITLINRLNDRFDLSLSGDQFTNNESVKDITLLLGDNCDFITRTSSEDNLSMSDLSYTLQMGREAMDERIGIISHSLDELIGQLDEFLKGNESIKNVFRGNREEGDVKDHINSGADNDDYLKYLTENKEYRQLVKLWVSGVDVDWSTLYSDNSAKRIPLPTYPFARDRYWFPMKKSLRQKKHSKPALHPLIDVNESTIEKVTFNKDLLPDEFFVKDHNIGGQTILPGVGYLEMARAAAELAGKKTVSVLKDIVWSQPIDVGDVAHKVQVDVSPSGNGVGYRIYSQQDGSDIIHSEGKLEYANPVSRYQNIDPPVRFQIQDIINRCYIKRNKEEAYSAFREIGFHYGPSFNVMEEVYGGDAEAIAKLNIPDSYHEEFQDYFLHIPLLDGALQTVMGLGNKEVQNDKTLYIPFSLGRLEILKPLPKSCYAYVQLNKNKNNVNSGIRKFNIRLLDEQGEELVRFIDFTSRAVKEQQKRKPVEKNEELYYEEVWKKEAVPTIPSNIKDVIIFARREDKFAQLQSEWSTKQSIRVILVEQGDSYRMVDSNRFVINPGVNEHYEELFRNLKQQQIQLEYIIQCWGCDASAIMDYQDSNYVSRSVRVFENSIDIGLLSIMHIFQTLTRMNQAEKTKILFVYRDHSDIGQPQFEAVAGFARSITPVNPNFSLSAFSLDTEAFQNQSFSELLLNEIRYGTLIGDSLVKIDKNERYVRRIIPFNLTEPTHKGESISIKREGTYLITGGLGSLGMIISKHLAEKYKVNLVITGRGDLNEEKQKQLDELTTLGAKVYYKQADIAKISDVQEVIESTRNRFGRINGIIHAAGLSGTEIVTQVDRESFKQPLNAKVYGTLNLDLCTRDENLDFMVFFSSVAAWAGDFGACSYASSNSFLDGYAKMREQVRALGVCKGITLSIGWPLWENGSMKLPEVEADRYSETTGMVALQNEQGIKMFEQMFSTGKNHLILTVGDSAKISRVLGVRPHVDEQKNILEVEDIKKPVAYLDDIVYKNANNQSDLIRKTEKYLKECLSATAKLPVEKISSRADFDTYGIDSVMISELNRLLEENFESLPRTLFFEYSNVKSLTEYFIENHAERMKDIIFGKKDKEPLTEYKDNNQHTTIQSENLIKKTEAYLKALISTVTKIPESKIRSNASFENYGIDSVMISELSRILDEDFDSIPRTLFFEYSDLKSLTLYFVENHTYRLNEILETNVPDVKDTKVGSMPIDNVNSKTDLENTRKEITVSREPTGQSDLEITDIAIIGVSGKYPMADTVDQFYENLMKGKDCIEEIPEERWDFHEIYDSEPGKPGKSISKWGGFITDIDKFDPFFFSIIPRVATMMDPQERIFLESAWSAIEDAGYTPEQLQTKGSGYRQNDVGVFVGIMYDDYKMIEAEEFLKGNLDAMTGYWNAPIANRVSYALNFRGPSVVIDTACSSSLTAIHMACESIQRGECRTAVAGGVNLSIHPSKYIRLSQLGMVSKDGKCRSFGEGGSGYVPGEGVGSILLKPLREAERDGDQIYAVIKGSTTNHGGKTNGFSVPNPNAQSDLIIQAIEKTGIDPRTISYMECHGTGTALGDPIEVTGLTKGFRRYTKDNQYCSIGSVKSNIGHCEGAAGIVAVTKTMLQLKHKVLFPSLHSERLNPLIDFKNSPFYVQQELKEWKKPVLKVNGTEEIMPRRAGVSSFGAGGSNAHIIMEEYIDTERRGSSYDRAEVVVISAKKQEQLQNYISNWKEYMERNIGEDVRLMDLAFTSQTGRVAFEHRFAVVASTKTELLEKLRSFVQDGVQLDGVFMGEVTKTDMEDNEQLLAFADKQVSNRNMDEIAKLWISGVPIDFFRLFETENPRRTSIPSYPFARNSYWIPVTKNTLIRHEPEPEPKPTLSPRFEEIRGQIRIDSPELELTKDVQLQVNSFNHGNSAQILKDEIQNYLKDILGEVIQMDPGQIESEIGFAEYGIDSISITQFSKEILKKFPEMSETALFAYQTIAELADYMLESHREKLEDLLLEERKEHAGERKVEIDSSIIVGNPTQSESSKVIDLYEPTSTFLGKVLANVIQGTTDDIEPSVGFAEYGIDSISIGQFSKEIIKALPSVSETALYAYQTIDELTEYMVENYGEELTLFFGIEQEDSKLESEVSFIQNEMDEEKPRISSVNTQLKRNITNDEGNEDIAIIGVAGKFPEAENMDEFWNNLLEGRDSTTEVPKDRWPDMDSYYDPDPGKEGKSYCKWGGFIRDIDKFDPLFFNISPKEAEILDPQERLFLQAAWSVLEDAGYTKDNLLGNDVGKYERNIGVYTGVTTSSYNLIGIEERMKGNEVFTGLSFPSIANRVSYTLNLNGPSMPVDTMCSSSLVAIQMACESIKKGECKLAIAGGVNIYSHPSTFVNLSRMKLVSQDGRTRSFGEGGTGFVPGEGVGAILLKPLKEAERDGDNIYAVIKGGAVTHSGRTNGYFVPNPEAQAALINKALSDARVSAESISYIEAMAVGSETGDAIEIDGLSKVFSKHNTDNSIVISSVKPNIGHAEAASGMAQLMKVLLQMKYKTFVPSLYADQENHRIKLSGTRFHIQKSIVAWNRRATIQNGKTQEHPRRAGISSFGAGGTGAHIIIEEYEKASEISGSGTNKQLIVLSAKSEQLLQRYAVRLRDSVKRTMVNEEVDPTHTVQLSEIAYTLQVGRQPFNERLGLIVSGKMDLLTKLERFIEGQHNHSIGIFCGESVDSMEPQLKSVKAGDTSIYDSFAKGDLNKVARYWVAGGHIDWNAMHTGNKIRRVSLPTYPFERRRCWVKKSVSPVSIMQPAGDNNNFDKEIIEVVAENDSFIASQELVEQTIQGVKQAINMMAPYLSMTIIQYLKGKGVFKNGERVEKDQIYTAIDCAYDKRYMIDALIKILHMEGFVNLEGIYVTLTEKVLSESADTLSNNMKGRKELLQRAFPEFEQYLELVESINKHYDLLLSDQYSMTDIPVLNYVDDIRKISKGENRLSSAMTPFLEGRIEEFLRKKEQMNHTRIKVKEYAPPSSFIRDNIISVLSKSDLQVDYHCVAPDGFRNTVKQLFPVNRSAHANISWDEQKRGDQTKYDILVMHRSYMTDGDRERTLAFCKDSLADEGILIIAQPVEATFYTLILGALNKSWCFVPENDEETALFFSQLASFGFKTMVNYGPWLVIVEKDEKSPQSSQNVENVLSLEQENTYQVVQTMLAGLLGVTMEELDKDCDFQEYGVTSITMTKLYSLLVEKYGSIIEPKDIIECSTIENLGNTVLQKTLARGAGGISQTDDTFSTRSSTPTITDPKTDHIDNGVMDSFLQYEDIVLKQKFFVSSKGRRYEYYDGGEGEPLILLTALAFVSTIWKHQVSQFSPKYRVIMPHLPGHGESFHNQKPFTFEEIADELVELMDHLGITTANVVGWCLAGNIAQLVALRHQSRLKTLTLLCTTPADARIRGISNEDLILYSKDPLGTYVLEFQNIFKNRFTDNPMVNQFLQTIQQSHCNVDSEAVMYHIHNLFRFDTSQTLEQVKIPTLIISGKYDITYPPEQVELLHKGIEGSSYFEFEEAGHMPFLSDYELFNKVLSKFLNDHTGYENSWKPVQVTEEI</sequence>
<evidence type="ECO:0000259" key="15">
    <source>
        <dbReference type="PROSITE" id="PS52019"/>
    </source>
</evidence>
<keyword evidence="6" id="KW-0963">Cytoplasm</keyword>
<dbReference type="Pfam" id="PF16197">
    <property type="entry name" value="KAsynt_C_assoc"/>
    <property type="match status" value="1"/>
</dbReference>
<dbReference type="InterPro" id="IPR029058">
    <property type="entry name" value="AB_hydrolase_fold"/>
</dbReference>
<dbReference type="InterPro" id="IPR036291">
    <property type="entry name" value="NAD(P)-bd_dom_sf"/>
</dbReference>
<dbReference type="Gene3D" id="3.40.47.10">
    <property type="match status" value="4"/>
</dbReference>
<dbReference type="Gene3D" id="3.40.50.720">
    <property type="entry name" value="NAD(P)-binding Rossmann-like Domain"/>
    <property type="match status" value="2"/>
</dbReference>
<dbReference type="GO" id="GO:0005886">
    <property type="term" value="C:plasma membrane"/>
    <property type="evidence" value="ECO:0007669"/>
    <property type="project" value="TreeGrafter"/>
</dbReference>
<evidence type="ECO:0000256" key="1">
    <source>
        <dbReference type="ARBA" id="ARBA00001957"/>
    </source>
</evidence>
<dbReference type="InterPro" id="IPR054514">
    <property type="entry name" value="RhiE-like_linker"/>
</dbReference>
<dbReference type="InterPro" id="IPR020806">
    <property type="entry name" value="PKS_PP-bd"/>
</dbReference>
<protein>
    <submittedName>
        <fullName evidence="16">SDR family NAD(P)-dependent oxidoreductase</fullName>
    </submittedName>
</protein>
<comment type="subcellular location">
    <subcellularLocation>
        <location evidence="3">Cytoplasm</location>
    </subcellularLocation>
</comment>
<dbReference type="Proteomes" id="UP000464780">
    <property type="component" value="Chromosome"/>
</dbReference>
<dbReference type="PANTHER" id="PTHR43775:SF37">
    <property type="entry name" value="SI:DKEY-61P9.11"/>
    <property type="match status" value="1"/>
</dbReference>
<feature type="region of interest" description="N-terminal hotdog fold" evidence="12">
    <location>
        <begin position="684"/>
        <end position="803"/>
    </location>
</feature>
<dbReference type="SMART" id="SM00823">
    <property type="entry name" value="PKS_PP"/>
    <property type="match status" value="6"/>
</dbReference>
<dbReference type="Pfam" id="PF22621">
    <property type="entry name" value="CurL-like_PKS_C"/>
    <property type="match status" value="2"/>
</dbReference>
<dbReference type="InterPro" id="IPR018201">
    <property type="entry name" value="Ketoacyl_synth_AS"/>
</dbReference>
<dbReference type="Gene3D" id="1.10.1240.100">
    <property type="match status" value="3"/>
</dbReference>
<dbReference type="Pfam" id="PF14765">
    <property type="entry name" value="PS-DH"/>
    <property type="match status" value="2"/>
</dbReference>
<feature type="active site" description="Proton donor; for dehydratase activity" evidence="12">
    <location>
        <position position="2521"/>
    </location>
</feature>
<evidence type="ECO:0000259" key="14">
    <source>
        <dbReference type="PROSITE" id="PS52004"/>
    </source>
</evidence>
<evidence type="ECO:0000256" key="9">
    <source>
        <dbReference type="ARBA" id="ARBA00022737"/>
    </source>
</evidence>
<dbReference type="PROSITE" id="PS00606">
    <property type="entry name" value="KS3_1"/>
    <property type="match status" value="3"/>
</dbReference>
<dbReference type="Pfam" id="PF08659">
    <property type="entry name" value="KR"/>
    <property type="match status" value="2"/>
</dbReference>
<organism evidence="16 17">
    <name type="scientific">Bacillus cereus</name>
    <dbReference type="NCBI Taxonomy" id="1396"/>
    <lineage>
        <taxon>Bacteria</taxon>
        <taxon>Bacillati</taxon>
        <taxon>Bacillota</taxon>
        <taxon>Bacilli</taxon>
        <taxon>Bacillales</taxon>
        <taxon>Bacillaceae</taxon>
        <taxon>Bacillus</taxon>
        <taxon>Bacillus cereus group</taxon>
    </lineage>
</organism>
<feature type="domain" description="Ketosynthase family 3 (KS3)" evidence="14">
    <location>
        <begin position="3383"/>
        <end position="3823"/>
    </location>
</feature>
<dbReference type="InterPro" id="IPR049551">
    <property type="entry name" value="PKS_DH_C"/>
</dbReference>
<dbReference type="SMART" id="SM00825">
    <property type="entry name" value="PKS_KS"/>
    <property type="match status" value="4"/>
</dbReference>
<dbReference type="GO" id="GO:0071770">
    <property type="term" value="P:DIM/DIP cell wall layer assembly"/>
    <property type="evidence" value="ECO:0007669"/>
    <property type="project" value="TreeGrafter"/>
</dbReference>
<dbReference type="InterPro" id="IPR016039">
    <property type="entry name" value="Thiolase-like"/>
</dbReference>
<dbReference type="InterPro" id="IPR013968">
    <property type="entry name" value="PKS_KR"/>
</dbReference>
<dbReference type="Pfam" id="PF00109">
    <property type="entry name" value="ketoacyl-synt"/>
    <property type="match status" value="4"/>
</dbReference>
<feature type="domain" description="Carrier" evidence="13">
    <location>
        <begin position="2095"/>
        <end position="2172"/>
    </location>
</feature>